<name>A0A9N8PL88_9PEZI</name>
<organism evidence="1 2">
    <name type="scientific">Aureobasidium mustum</name>
    <dbReference type="NCBI Taxonomy" id="2773714"/>
    <lineage>
        <taxon>Eukaryota</taxon>
        <taxon>Fungi</taxon>
        <taxon>Dikarya</taxon>
        <taxon>Ascomycota</taxon>
        <taxon>Pezizomycotina</taxon>
        <taxon>Dothideomycetes</taxon>
        <taxon>Dothideomycetidae</taxon>
        <taxon>Dothideales</taxon>
        <taxon>Saccotheciaceae</taxon>
        <taxon>Aureobasidium</taxon>
    </lineage>
</organism>
<comment type="caution">
    <text evidence="1">The sequence shown here is derived from an EMBL/GenBank/DDBJ whole genome shotgun (WGS) entry which is preliminary data.</text>
</comment>
<proteinExistence type="predicted"/>
<dbReference type="EMBL" id="CAIJEO010000009">
    <property type="protein sequence ID" value="CAD0098538.1"/>
    <property type="molecule type" value="Genomic_DNA"/>
</dbReference>
<sequence>MEQVEQAEANTFDGKSDNKLRFMAIVEVPVLDLKTGESEQGRYCLGCKNCYSSQSQHFRRRFNEHTLQVHIKECGPIVDDKNYPSYRGDKMHRSQ</sequence>
<dbReference type="Proteomes" id="UP000714618">
    <property type="component" value="Unassembled WGS sequence"/>
</dbReference>
<protein>
    <submittedName>
        <fullName evidence="1">Uncharacterized protein</fullName>
    </submittedName>
</protein>
<accession>A0A9N8PL88</accession>
<dbReference type="AlphaFoldDB" id="A0A9N8PL88"/>
<evidence type="ECO:0000313" key="2">
    <source>
        <dbReference type="Proteomes" id="UP000714618"/>
    </source>
</evidence>
<reference evidence="1" key="1">
    <citation type="submission" date="2020-06" db="EMBL/GenBank/DDBJ databases">
        <authorList>
            <person name="Onetto C."/>
        </authorList>
    </citation>
    <scope>NUCLEOTIDE SEQUENCE</scope>
</reference>
<gene>
    <name evidence="1" type="ORF">AWRI4233_LOCUS7362</name>
</gene>
<evidence type="ECO:0000313" key="1">
    <source>
        <dbReference type="EMBL" id="CAD0098538.1"/>
    </source>
</evidence>
<keyword evidence="2" id="KW-1185">Reference proteome</keyword>
<dbReference type="OrthoDB" id="2687876at2759"/>